<dbReference type="Ensembl" id="ENSLLET00000033246.1">
    <property type="protein sequence ID" value="ENSLLEP00000032024.1"/>
    <property type="gene ID" value="ENSLLEG00000019904.1"/>
</dbReference>
<feature type="domain" description="Tudor" evidence="6">
    <location>
        <begin position="508"/>
        <end position="567"/>
    </location>
</feature>
<accession>A0A8C5Q4E2</accession>
<organism evidence="8 9">
    <name type="scientific">Leptobrachium leishanense</name>
    <name type="common">Leishan spiny toad</name>
    <dbReference type="NCBI Taxonomy" id="445787"/>
    <lineage>
        <taxon>Eukaryota</taxon>
        <taxon>Metazoa</taxon>
        <taxon>Chordata</taxon>
        <taxon>Craniata</taxon>
        <taxon>Vertebrata</taxon>
        <taxon>Euteleostomi</taxon>
        <taxon>Amphibia</taxon>
        <taxon>Batrachia</taxon>
        <taxon>Anura</taxon>
        <taxon>Pelobatoidea</taxon>
        <taxon>Megophryidae</taxon>
        <taxon>Leptobrachium</taxon>
    </lineage>
</organism>
<keyword evidence="1" id="KW-0479">Metal-binding</keyword>
<reference evidence="8" key="2">
    <citation type="submission" date="2025-09" db="UniProtKB">
        <authorList>
            <consortium name="Ensembl"/>
        </authorList>
    </citation>
    <scope>IDENTIFICATION</scope>
</reference>
<feature type="domain" description="Tudor" evidence="6">
    <location>
        <begin position="717"/>
        <end position="776"/>
    </location>
</feature>
<dbReference type="Gene3D" id="6.10.140.2220">
    <property type="match status" value="1"/>
</dbReference>
<dbReference type="InterPro" id="IPR035437">
    <property type="entry name" value="SNase_OB-fold_sf"/>
</dbReference>
<dbReference type="GO" id="GO:0008270">
    <property type="term" value="F:zinc ion binding"/>
    <property type="evidence" value="ECO:0007669"/>
    <property type="project" value="UniProtKB-KW"/>
</dbReference>
<dbReference type="InterPro" id="IPR002893">
    <property type="entry name" value="Znf_MYND"/>
</dbReference>
<dbReference type="PANTHER" id="PTHR22948">
    <property type="entry name" value="TUDOR DOMAIN CONTAINING PROTEIN"/>
    <property type="match status" value="1"/>
</dbReference>
<dbReference type="Gene3D" id="2.40.50.90">
    <property type="match status" value="4"/>
</dbReference>
<feature type="compositionally biased region" description="Polar residues" evidence="5">
    <location>
        <begin position="859"/>
        <end position="884"/>
    </location>
</feature>
<evidence type="ECO:0000256" key="4">
    <source>
        <dbReference type="PROSITE-ProRule" id="PRU00134"/>
    </source>
</evidence>
<sequence length="1219" mass="134987">MVIFRFEGWYFVLNSKRNRKPVQRPTNGFVSVKGVMEEPKRSHQLLRLQNASLRSPRSYPECMSPAGSLICRDTYNAKGDSIEKIRTEVPDSRMPPSKLQKLRLLSKTPLCLDGDVSLFQNLEPLSPPKSCHYCGLYGSRRCSSCRITYYCSVECQKKDWSDHSVLCKPASAKDKVSCTSPTETTARKSPTEGSPGANPMNIPDKKIMWSDLKSSDIKEDVVFEGIVVDFSNPCHFYSQAYSKQSVESLLKLSTNLNKIYRNPENLKKGYVPAIGEVCVAKYSRDQHWYRVMVQNIEVGMRTAQVLYLDYGNQEAVPLDDLQQMHQDLELFPPTALKCSLANIMAPSCGWSPECLVEVRKLLLEQQLSFTVVYVEEDIMPSYAVNISIVSSGVNVSKLLLDRGYAMLVKSKSPDKLQNHAQPVPLLETLSKDTDNPEKPCNGSEPPQLAQTFNIIAVSVGDVFNAAITDIQSPEDFFCQQLQNAKQLAELMDTMSKHCKGKVASPGFAPGVGDMCCAQFTEDNRWYRASIVKYTSNDSVLVGYVDFGNVEVLPVSRLRPVLPNMMAFPLQAIKCSLSGVMPPSETWTKEATTAMLALVANKIVTVKVVAQTEFSLIVDLLDASVNPEVVISKCLIEAGVAVKKEDANLTSPGKTDDVLPGKCLELPMGLGVEIIICMLQSPAEFYCQICNEKDLKSLNEVNLQLNQYCMKHQPLGYNSKTGDLCCAFFSADKNWYRARVTKVSKTGKTKVCFLDYGNREEVTADQICQIPSQFLELPFQAIRCSLAGVKPIGDQWTRATNETFQMCVAGHKLQAKAVHKTEDGYSVDLIDLESSRSISDVLIAQKAAVGRDAKNGLSAITNHSLPKTNQEKTSFQPFTPSNSGSPRGRQEALEKNSSNHSASTTFKPSSPKEKNTRMKSLNKECVPTNTMCTKQPKEDIHVNYEWNSIELPLNEALQASVISVVSPDLFYVMPKEIRVGEKKLQKVLVDLAGSCNAQATREAFKPSAGDLCCAKFRADGQWYRALVLETLESAAKVVYADYGNMEFLPFSSLLPIRKMFLETPVHIVKCSLTGVTPISEEWSPASTELLKTLVQEKVVTLTALQVNGGLYSVSVEQPHMTGILNVSEKLISDGLARSSSTLSPSPGTCKSRSVFLIKAGHSGFLFDFSHTAPDSAWWHFSCSTCRDEALKCLRREGRPTTGLNNKTSDRPKNGPHLSLH</sequence>
<dbReference type="SUPFAM" id="SSF50199">
    <property type="entry name" value="Staphylococcal nuclease"/>
    <property type="match status" value="1"/>
</dbReference>
<dbReference type="PROSITE" id="PS50304">
    <property type="entry name" value="TUDOR"/>
    <property type="match status" value="4"/>
</dbReference>
<dbReference type="Pfam" id="PF00567">
    <property type="entry name" value="TUDOR"/>
    <property type="match status" value="4"/>
</dbReference>
<feature type="region of interest" description="Disordered" evidence="5">
    <location>
        <begin position="175"/>
        <end position="202"/>
    </location>
</feature>
<feature type="domain" description="MYND-type" evidence="7">
    <location>
        <begin position="131"/>
        <end position="167"/>
    </location>
</feature>
<evidence type="ECO:0000256" key="1">
    <source>
        <dbReference type="ARBA" id="ARBA00022723"/>
    </source>
</evidence>
<dbReference type="PROSITE" id="PS50865">
    <property type="entry name" value="ZF_MYND_2"/>
    <property type="match status" value="1"/>
</dbReference>
<dbReference type="Pfam" id="PF01753">
    <property type="entry name" value="zf-MYND"/>
    <property type="match status" value="1"/>
</dbReference>
<feature type="compositionally biased region" description="Polar residues" evidence="5">
    <location>
        <begin position="894"/>
        <end position="907"/>
    </location>
</feature>
<evidence type="ECO:0000313" key="9">
    <source>
        <dbReference type="Proteomes" id="UP000694569"/>
    </source>
</evidence>
<dbReference type="Proteomes" id="UP000694569">
    <property type="component" value="Unplaced"/>
</dbReference>
<dbReference type="PROSITE" id="PS01360">
    <property type="entry name" value="ZF_MYND_1"/>
    <property type="match status" value="1"/>
</dbReference>
<dbReference type="FunFam" id="2.30.30.140:FF:000018">
    <property type="entry name" value="Serine/threonine-protein kinase 31"/>
    <property type="match status" value="4"/>
</dbReference>
<dbReference type="AlphaFoldDB" id="A0A8C5Q4E2"/>
<dbReference type="PANTHER" id="PTHR22948:SF29">
    <property type="entry name" value="FI02030P-RELATED"/>
    <property type="match status" value="1"/>
</dbReference>
<gene>
    <name evidence="8" type="primary">TDRD1</name>
</gene>
<keyword evidence="3" id="KW-0862">Zinc</keyword>
<dbReference type="SUPFAM" id="SSF63748">
    <property type="entry name" value="Tudor/PWWP/MBT"/>
    <property type="match status" value="4"/>
</dbReference>
<dbReference type="CDD" id="cd20409">
    <property type="entry name" value="Tudor_TDRD1_rpt2"/>
    <property type="match status" value="1"/>
</dbReference>
<dbReference type="Gene3D" id="2.30.30.140">
    <property type="match status" value="4"/>
</dbReference>
<evidence type="ECO:0000256" key="3">
    <source>
        <dbReference type="ARBA" id="ARBA00022833"/>
    </source>
</evidence>
<name>A0A8C5Q4E2_9ANUR</name>
<feature type="domain" description="Tudor" evidence="6">
    <location>
        <begin position="1004"/>
        <end position="1062"/>
    </location>
</feature>
<feature type="domain" description="Tudor" evidence="6">
    <location>
        <begin position="271"/>
        <end position="331"/>
    </location>
</feature>
<evidence type="ECO:0000256" key="5">
    <source>
        <dbReference type="SAM" id="MobiDB-lite"/>
    </source>
</evidence>
<dbReference type="InterPro" id="IPR050621">
    <property type="entry name" value="Tudor_domain_containing"/>
</dbReference>
<protein>
    <submittedName>
        <fullName evidence="8">Tudor domain containing 1</fullName>
    </submittedName>
</protein>
<evidence type="ECO:0000259" key="6">
    <source>
        <dbReference type="PROSITE" id="PS50304"/>
    </source>
</evidence>
<dbReference type="GeneTree" id="ENSGT00940000158754"/>
<feature type="region of interest" description="Disordered" evidence="5">
    <location>
        <begin position="859"/>
        <end position="919"/>
    </location>
</feature>
<keyword evidence="9" id="KW-1185">Reference proteome</keyword>
<dbReference type="InterPro" id="IPR002999">
    <property type="entry name" value="Tudor"/>
</dbReference>
<feature type="region of interest" description="Disordered" evidence="5">
    <location>
        <begin position="1197"/>
        <end position="1219"/>
    </location>
</feature>
<evidence type="ECO:0000256" key="2">
    <source>
        <dbReference type="ARBA" id="ARBA00022771"/>
    </source>
</evidence>
<proteinExistence type="predicted"/>
<dbReference type="InterPro" id="IPR047377">
    <property type="entry name" value="Tudor_TDRD1_rpt2"/>
</dbReference>
<dbReference type="OrthoDB" id="341421at2759"/>
<evidence type="ECO:0000259" key="7">
    <source>
        <dbReference type="PROSITE" id="PS50865"/>
    </source>
</evidence>
<dbReference type="SMART" id="SM00333">
    <property type="entry name" value="TUDOR"/>
    <property type="match status" value="4"/>
</dbReference>
<reference evidence="8" key="1">
    <citation type="submission" date="2025-08" db="UniProtKB">
        <authorList>
            <consortium name="Ensembl"/>
        </authorList>
    </citation>
    <scope>IDENTIFICATION</scope>
</reference>
<keyword evidence="2 4" id="KW-0863">Zinc-finger</keyword>
<dbReference type="SUPFAM" id="SSF144232">
    <property type="entry name" value="HIT/MYND zinc finger-like"/>
    <property type="match status" value="1"/>
</dbReference>
<evidence type="ECO:0000313" key="8">
    <source>
        <dbReference type="Ensembl" id="ENSLLEP00000032024.1"/>
    </source>
</evidence>